<dbReference type="OrthoDB" id="4520214at2"/>
<proteinExistence type="predicted"/>
<dbReference type="GO" id="GO:0016020">
    <property type="term" value="C:membrane"/>
    <property type="evidence" value="ECO:0007669"/>
    <property type="project" value="GOC"/>
</dbReference>
<dbReference type="GO" id="GO:0004527">
    <property type="term" value="F:exonuclease activity"/>
    <property type="evidence" value="ECO:0007669"/>
    <property type="project" value="UniProtKB-KW"/>
</dbReference>
<gene>
    <name evidence="2" type="ORF">SAMN04489726_7213</name>
</gene>
<dbReference type="Gene3D" id="3.60.10.10">
    <property type="entry name" value="Endonuclease/exonuclease/phosphatase"/>
    <property type="match status" value="1"/>
</dbReference>
<organism evidence="2 3">
    <name type="scientific">Allokutzneria albata</name>
    <name type="common">Kibdelosporangium albatum</name>
    <dbReference type="NCBI Taxonomy" id="211114"/>
    <lineage>
        <taxon>Bacteria</taxon>
        <taxon>Bacillati</taxon>
        <taxon>Actinomycetota</taxon>
        <taxon>Actinomycetes</taxon>
        <taxon>Pseudonocardiales</taxon>
        <taxon>Pseudonocardiaceae</taxon>
        <taxon>Allokutzneria</taxon>
    </lineage>
</organism>
<dbReference type="SUPFAM" id="SSF56219">
    <property type="entry name" value="DNase I-like"/>
    <property type="match status" value="1"/>
</dbReference>
<keyword evidence="2" id="KW-0269">Exonuclease</keyword>
<dbReference type="InterPro" id="IPR005135">
    <property type="entry name" value="Endo/exonuclease/phosphatase"/>
</dbReference>
<accession>A0A1H0CGB8</accession>
<dbReference type="EMBL" id="LT629701">
    <property type="protein sequence ID" value="SDN56948.1"/>
    <property type="molecule type" value="Genomic_DNA"/>
</dbReference>
<keyword evidence="2" id="KW-0540">Nuclease</keyword>
<dbReference type="STRING" id="211114.SAMN04489726_7213"/>
<protein>
    <submittedName>
        <fullName evidence="2">Metal-dependent hydrolase, endonuclease/exonuclease/phosphatase family</fullName>
    </submittedName>
</protein>
<dbReference type="Proteomes" id="UP000183376">
    <property type="component" value="Chromosome I"/>
</dbReference>
<dbReference type="GO" id="GO:0004519">
    <property type="term" value="F:endonuclease activity"/>
    <property type="evidence" value="ECO:0007669"/>
    <property type="project" value="UniProtKB-KW"/>
</dbReference>
<keyword evidence="2" id="KW-0378">Hydrolase</keyword>
<dbReference type="PANTHER" id="PTHR14859:SF1">
    <property type="entry name" value="PGAP2-INTERACTING PROTEIN"/>
    <property type="match status" value="1"/>
</dbReference>
<evidence type="ECO:0000259" key="1">
    <source>
        <dbReference type="Pfam" id="PF03372"/>
    </source>
</evidence>
<keyword evidence="2" id="KW-0255">Endonuclease</keyword>
<dbReference type="InterPro" id="IPR051916">
    <property type="entry name" value="GPI-anchor_lipid_remodeler"/>
</dbReference>
<evidence type="ECO:0000313" key="3">
    <source>
        <dbReference type="Proteomes" id="UP000183376"/>
    </source>
</evidence>
<reference evidence="2 3" key="1">
    <citation type="submission" date="2016-10" db="EMBL/GenBank/DDBJ databases">
        <authorList>
            <person name="de Groot N.N."/>
        </authorList>
    </citation>
    <scope>NUCLEOTIDE SEQUENCE [LARGE SCALE GENOMIC DNA]</scope>
    <source>
        <strain evidence="2 3">DSM 44149</strain>
    </source>
</reference>
<dbReference type="Pfam" id="PF03372">
    <property type="entry name" value="Exo_endo_phos"/>
    <property type="match status" value="1"/>
</dbReference>
<name>A0A1H0CGB8_ALLAB</name>
<dbReference type="GO" id="GO:0006506">
    <property type="term" value="P:GPI anchor biosynthetic process"/>
    <property type="evidence" value="ECO:0007669"/>
    <property type="project" value="TreeGrafter"/>
</dbReference>
<keyword evidence="3" id="KW-1185">Reference proteome</keyword>
<evidence type="ECO:0000313" key="2">
    <source>
        <dbReference type="EMBL" id="SDN56948.1"/>
    </source>
</evidence>
<sequence length="265" mass="28938">MRIAGYNVMSGGFDGYDHETATPRRLPELKAAVAELRADVVGLIDTFRWDEVFTTEELGEHFGYEHVFHVRLGDERLTELGHDNGLTLLSNVELADVRVVRIATRNAIAARVLGEEELTIVLVYLDDLSEDVRLAQVRALAEEIDVNEPTIVLGDLNSLKAGEAPDLSGYAESNPAAAAALAPVVADMRRGEVVALLESLGLRDADPVGLPTIPTRLFPVQLDRALLRLDYCFHSPSVAVRDFAVPDSVTFQKASDHLPVVFDVA</sequence>
<dbReference type="RefSeq" id="WP_030431123.1">
    <property type="nucleotide sequence ID" value="NZ_JOEF01000017.1"/>
</dbReference>
<dbReference type="PANTHER" id="PTHR14859">
    <property type="entry name" value="CALCOFLUOR WHITE HYPERSENSITIVE PROTEIN PRECURSOR"/>
    <property type="match status" value="1"/>
</dbReference>
<dbReference type="InterPro" id="IPR036691">
    <property type="entry name" value="Endo/exonu/phosph_ase_sf"/>
</dbReference>
<dbReference type="AlphaFoldDB" id="A0A1H0CGB8"/>
<feature type="domain" description="Endonuclease/exonuclease/phosphatase" evidence="1">
    <location>
        <begin position="7"/>
        <end position="257"/>
    </location>
</feature>